<protein>
    <submittedName>
        <fullName evidence="2">Uncharacterized protein</fullName>
    </submittedName>
</protein>
<evidence type="ECO:0000313" key="2">
    <source>
        <dbReference type="EMBL" id="MBC2407317.1"/>
    </source>
</evidence>
<dbReference type="RefSeq" id="WP_185706796.1">
    <property type="nucleotide sequence ID" value="NZ_JAAXCY010000005.1"/>
</dbReference>
<dbReference type="EMBL" id="JAAXCZ010000004">
    <property type="protein sequence ID" value="MBC2381328.1"/>
    <property type="molecule type" value="Genomic_DNA"/>
</dbReference>
<accession>A0A7X1DZC3</accession>
<sequence length="157" mass="17656">MPPIVYANEFDICVSMSDLVSWTEDEHFPNADLKAALNGAGVELDVAKLHDFYFDSTPIGAGDVHVYSSAANESTVAIDLYRELTDQLDLIVVCLKIDRALLNIALPFLRRFFDAAECQVLFSQTHHSTRLRSLTDESRYPLLVGGNGYRQQIFFHD</sequence>
<name>A0A7X1DZC3_9PSED</name>
<evidence type="ECO:0000313" key="1">
    <source>
        <dbReference type="EMBL" id="MBC2381328.1"/>
    </source>
</evidence>
<dbReference type="Proteomes" id="UP000520513">
    <property type="component" value="Unassembled WGS sequence"/>
</dbReference>
<evidence type="ECO:0000313" key="4">
    <source>
        <dbReference type="Proteomes" id="UP000534677"/>
    </source>
</evidence>
<reference evidence="3 4" key="1">
    <citation type="submission" date="2020-04" db="EMBL/GenBank/DDBJ databases">
        <title>Pseudomonas crami sp. nov., a novel proteolytic bacterial species isolated from cream.</title>
        <authorList>
            <person name="Hofmann K."/>
            <person name="Woller A."/>
            <person name="Huptas C."/>
            <person name="Wenning M."/>
            <person name="Scherer S."/>
            <person name="Doll E.V."/>
        </authorList>
    </citation>
    <scope>NUCLEOTIDE SEQUENCE [LARGE SCALE GENOMIC DNA]</scope>
    <source>
        <strain evidence="1 4">WS 5096</strain>
        <strain evidence="2 3">WS 5106</strain>
    </source>
</reference>
<dbReference type="AlphaFoldDB" id="A0A7X1DZC3"/>
<comment type="caution">
    <text evidence="2">The sequence shown here is derived from an EMBL/GenBank/DDBJ whole genome shotgun (WGS) entry which is preliminary data.</text>
</comment>
<dbReference type="EMBL" id="JAAXCY010000005">
    <property type="protein sequence ID" value="MBC2407317.1"/>
    <property type="molecule type" value="Genomic_DNA"/>
</dbReference>
<dbReference type="Proteomes" id="UP000534677">
    <property type="component" value="Unassembled WGS sequence"/>
</dbReference>
<evidence type="ECO:0000313" key="3">
    <source>
        <dbReference type="Proteomes" id="UP000520513"/>
    </source>
</evidence>
<gene>
    <name evidence="1" type="ORF">HF209_10280</name>
    <name evidence="2" type="ORF">HF257_15020</name>
</gene>
<organism evidence="2 3">
    <name type="scientific">Pseudomonas cremoris</name>
    <dbReference type="NCBI Taxonomy" id="2724178"/>
    <lineage>
        <taxon>Bacteria</taxon>
        <taxon>Pseudomonadati</taxon>
        <taxon>Pseudomonadota</taxon>
        <taxon>Gammaproteobacteria</taxon>
        <taxon>Pseudomonadales</taxon>
        <taxon>Pseudomonadaceae</taxon>
        <taxon>Pseudomonas</taxon>
    </lineage>
</organism>
<proteinExistence type="predicted"/>
<keyword evidence="4" id="KW-1185">Reference proteome</keyword>